<protein>
    <submittedName>
        <fullName evidence="5">ATP-dependent transcriptional regulator, MalT-like, LuxR family</fullName>
    </submittedName>
</protein>
<dbReference type="GO" id="GO:0006355">
    <property type="term" value="P:regulation of DNA-templated transcription"/>
    <property type="evidence" value="ECO:0007669"/>
    <property type="project" value="InterPro"/>
</dbReference>
<keyword evidence="2" id="KW-0238">DNA-binding</keyword>
<dbReference type="SMART" id="SM00421">
    <property type="entry name" value="HTH_LUXR"/>
    <property type="match status" value="1"/>
</dbReference>
<dbReference type="InterPro" id="IPR000792">
    <property type="entry name" value="Tscrpt_reg_LuxR_C"/>
</dbReference>
<evidence type="ECO:0000313" key="6">
    <source>
        <dbReference type="Proteomes" id="UP000007962"/>
    </source>
</evidence>
<reference evidence="5 6" key="1">
    <citation type="journal article" date="2009" name="Stand. Genomic Sci.">
        <title>Complete genome sequence of Beutenbergia cavernae type strain (HKI 0122).</title>
        <authorList>
            <person name="Land M."/>
            <person name="Pukall R."/>
            <person name="Abt B."/>
            <person name="Goker M."/>
            <person name="Rohde M."/>
            <person name="Glavina Del Rio T."/>
            <person name="Tice H."/>
            <person name="Copeland A."/>
            <person name="Cheng J.F."/>
            <person name="Lucas S."/>
            <person name="Chen F."/>
            <person name="Nolan M."/>
            <person name="Bruce D."/>
            <person name="Goodwin L."/>
            <person name="Pitluck S."/>
            <person name="Ivanova N."/>
            <person name="Mavromatis K."/>
            <person name="Ovchinnikova G."/>
            <person name="Pati A."/>
            <person name="Chen A."/>
            <person name="Palaniappan K."/>
            <person name="Hauser L."/>
            <person name="Chang Y.J."/>
            <person name="Jefferies C.C."/>
            <person name="Saunders E."/>
            <person name="Brettin T."/>
            <person name="Detter J.C."/>
            <person name="Han C."/>
            <person name="Chain P."/>
            <person name="Bristow J."/>
            <person name="Eisen J.A."/>
            <person name="Markowitz V."/>
            <person name="Hugenholtz P."/>
            <person name="Kyrpides N.C."/>
            <person name="Klenk H.P."/>
            <person name="Lapidus A."/>
        </authorList>
    </citation>
    <scope>NUCLEOTIDE SEQUENCE [LARGE SCALE GENOMIC DNA]</scope>
    <source>
        <strain evidence="6">ATCC BAA-8 / DSM 12333 / NBRC 16432</strain>
    </source>
</reference>
<dbReference type="PANTHER" id="PTHR44688:SF16">
    <property type="entry name" value="DNA-BINDING TRANSCRIPTIONAL ACTIVATOR DEVR_DOSR"/>
    <property type="match status" value="1"/>
</dbReference>
<dbReference type="RefSeq" id="WP_015884610.1">
    <property type="nucleotide sequence ID" value="NC_012669.1"/>
</dbReference>
<dbReference type="SUPFAM" id="SSF46894">
    <property type="entry name" value="C-terminal effector domain of the bipartite response regulators"/>
    <property type="match status" value="1"/>
</dbReference>
<dbReference type="Gene3D" id="1.25.40.10">
    <property type="entry name" value="Tetratricopeptide repeat domain"/>
    <property type="match status" value="1"/>
</dbReference>
<proteinExistence type="predicted"/>
<dbReference type="InterPro" id="IPR003593">
    <property type="entry name" value="AAA+_ATPase"/>
</dbReference>
<sequence length="749" mass="80836">MGDAPGPVPAAAELDGLLLDAKLAVPARRTAAVSRADLIQGARSSGRRVVGVTAPAGYGKSTMLAEWAALEDRPVAWVSLDTLDDDPSSLLVVLASAFARVSDGPEGLVADMVGPDASVLGRAAPRLASALRRSPTPFVLVLDDLHELQSPACHDVLGVVVAGIPAGSQLVAASRTEQPHLPRLRAAGEIVEIVASDLVLDVAGTLQVFAASHVPVSPEAAAAVTERTEGWPVGIYLASLIARHSGGDAVAVTGEDPYVADYLQRESYRRLPEDMRTFLRRTAVLDNLCGPLCDEVTGEPGSREMLRRLEASSLFLVPLDRRRWWFRYHALFREFLLGELTTVEAQLVDGLRRRAADWYEAHGSPERAVEQLLQTSDRERCVRLVTRLVMTLFQAGQLSTVGKWLRALGDDAVVAYPPLAVLAGYVAAYEGRAGEAERWGAVVDAAAFDGEMVDGSASFDSARAMYRALRCPQGPQALLDDAALAVASEPEWSVWRDTALTASGLARLLVGDVDGAAREFERTVAAAAAVGNADTLVFCEAQLAQRDMDHGQWERGRERIRHALDAIEEHRMYDYPTSAPAFAAAARLALHDGDLAETRRLLTRGMRVRTFCTYAFPTLAVRARMHLARTSWAAGDVAAVRHLLREIDDVLLHRPNLGVLVDEVADLRQEFGAGSRAASMATSVPPLSPAELRLLPYLQTHLTIREIGERLFVSRNTASSEIGSIYRKLGASSRSEAVRQAVTMGLLGE</sequence>
<dbReference type="GO" id="GO:0003677">
    <property type="term" value="F:DNA binding"/>
    <property type="evidence" value="ECO:0007669"/>
    <property type="project" value="UniProtKB-KW"/>
</dbReference>
<dbReference type="SUPFAM" id="SSF52540">
    <property type="entry name" value="P-loop containing nucleoside triphosphate hydrolases"/>
    <property type="match status" value="1"/>
</dbReference>
<dbReference type="InterPro" id="IPR059106">
    <property type="entry name" value="WHD_MalT"/>
</dbReference>
<dbReference type="KEGG" id="bcv:Bcav_4133"/>
<dbReference type="InterPro" id="IPR016032">
    <property type="entry name" value="Sig_transdc_resp-reg_C-effctor"/>
</dbReference>
<dbReference type="eggNOG" id="COG2197">
    <property type="taxonomic scope" value="Bacteria"/>
</dbReference>
<evidence type="ECO:0000259" key="4">
    <source>
        <dbReference type="PROSITE" id="PS50043"/>
    </source>
</evidence>
<name>C5C615_BEUC1</name>
<dbReference type="InterPro" id="IPR011990">
    <property type="entry name" value="TPR-like_helical_dom_sf"/>
</dbReference>
<evidence type="ECO:0000256" key="1">
    <source>
        <dbReference type="ARBA" id="ARBA00023015"/>
    </source>
</evidence>
<dbReference type="EMBL" id="CP001618">
    <property type="protein sequence ID" value="ACQ82373.1"/>
    <property type="molecule type" value="Genomic_DNA"/>
</dbReference>
<dbReference type="SMART" id="SM00382">
    <property type="entry name" value="AAA"/>
    <property type="match status" value="1"/>
</dbReference>
<evidence type="ECO:0000313" key="5">
    <source>
        <dbReference type="EMBL" id="ACQ82373.1"/>
    </source>
</evidence>
<accession>C5C615</accession>
<dbReference type="HOGENOM" id="CLU_006325_2_0_11"/>
<feature type="domain" description="HTH luxR-type" evidence="4">
    <location>
        <begin position="680"/>
        <end position="745"/>
    </location>
</feature>
<dbReference type="AlphaFoldDB" id="C5C615"/>
<dbReference type="PANTHER" id="PTHR44688">
    <property type="entry name" value="DNA-BINDING TRANSCRIPTIONAL ACTIVATOR DEVR_DOSR"/>
    <property type="match status" value="1"/>
</dbReference>
<dbReference type="Pfam" id="PF00196">
    <property type="entry name" value="GerE"/>
    <property type="match status" value="1"/>
</dbReference>
<gene>
    <name evidence="5" type="ordered locus">Bcav_4133</name>
</gene>
<dbReference type="CDD" id="cd06170">
    <property type="entry name" value="LuxR_C_like"/>
    <property type="match status" value="1"/>
</dbReference>
<dbReference type="Pfam" id="PF25873">
    <property type="entry name" value="WHD_MalT"/>
    <property type="match status" value="1"/>
</dbReference>
<dbReference type="STRING" id="471853.Bcav_4133"/>
<organism evidence="5 6">
    <name type="scientific">Beutenbergia cavernae (strain ATCC BAA-8 / DSM 12333 / CCUG 43141 / JCM 11478 / NBRC 16432 / NCIMB 13614 / HKI 0122)</name>
    <dbReference type="NCBI Taxonomy" id="471853"/>
    <lineage>
        <taxon>Bacteria</taxon>
        <taxon>Bacillati</taxon>
        <taxon>Actinomycetota</taxon>
        <taxon>Actinomycetes</taxon>
        <taxon>Micrococcales</taxon>
        <taxon>Beutenbergiaceae</taxon>
        <taxon>Beutenbergia</taxon>
    </lineage>
</organism>
<dbReference type="PROSITE" id="PS50043">
    <property type="entry name" value="HTH_LUXR_2"/>
    <property type="match status" value="1"/>
</dbReference>
<dbReference type="OrthoDB" id="134985at2"/>
<keyword evidence="1" id="KW-0805">Transcription regulation</keyword>
<keyword evidence="6" id="KW-1185">Reference proteome</keyword>
<dbReference type="Gene3D" id="3.40.50.300">
    <property type="entry name" value="P-loop containing nucleotide triphosphate hydrolases"/>
    <property type="match status" value="1"/>
</dbReference>
<evidence type="ECO:0000256" key="3">
    <source>
        <dbReference type="ARBA" id="ARBA00023163"/>
    </source>
</evidence>
<evidence type="ECO:0000256" key="2">
    <source>
        <dbReference type="ARBA" id="ARBA00023125"/>
    </source>
</evidence>
<dbReference type="eggNOG" id="COG2909">
    <property type="taxonomic scope" value="Bacteria"/>
</dbReference>
<dbReference type="Proteomes" id="UP000007962">
    <property type="component" value="Chromosome"/>
</dbReference>
<keyword evidence="3" id="KW-0804">Transcription</keyword>
<dbReference type="InterPro" id="IPR027417">
    <property type="entry name" value="P-loop_NTPase"/>
</dbReference>